<sequence>MVDSFITTSGLWDVEMVQAEFDAADVEWILLAKLRSNAQDQLCWHYDDKDRFTVKSAYKLALKGQGFS</sequence>
<gene>
    <name evidence="1" type="ORF">Sradi_2369800</name>
</gene>
<evidence type="ECO:0000313" key="1">
    <source>
        <dbReference type="EMBL" id="KAL0400265.1"/>
    </source>
</evidence>
<reference evidence="1" key="1">
    <citation type="submission" date="2020-06" db="EMBL/GenBank/DDBJ databases">
        <authorList>
            <person name="Li T."/>
            <person name="Hu X."/>
            <person name="Zhang T."/>
            <person name="Song X."/>
            <person name="Zhang H."/>
            <person name="Dai N."/>
            <person name="Sheng W."/>
            <person name="Hou X."/>
            <person name="Wei L."/>
        </authorList>
    </citation>
    <scope>NUCLEOTIDE SEQUENCE</scope>
    <source>
        <strain evidence="1">G02</strain>
        <tissue evidence="1">Leaf</tissue>
    </source>
</reference>
<comment type="caution">
    <text evidence="1">The sequence shown here is derived from an EMBL/GenBank/DDBJ whole genome shotgun (WGS) entry which is preliminary data.</text>
</comment>
<protein>
    <submittedName>
        <fullName evidence="1">Uncharacterized protein</fullName>
    </submittedName>
</protein>
<dbReference type="AlphaFoldDB" id="A0AAW2T6D0"/>
<reference evidence="1" key="2">
    <citation type="journal article" date="2024" name="Plant">
        <title>Genomic evolution and insights into agronomic trait innovations of Sesamum species.</title>
        <authorList>
            <person name="Miao H."/>
            <person name="Wang L."/>
            <person name="Qu L."/>
            <person name="Liu H."/>
            <person name="Sun Y."/>
            <person name="Le M."/>
            <person name="Wang Q."/>
            <person name="Wei S."/>
            <person name="Zheng Y."/>
            <person name="Lin W."/>
            <person name="Duan Y."/>
            <person name="Cao H."/>
            <person name="Xiong S."/>
            <person name="Wang X."/>
            <person name="Wei L."/>
            <person name="Li C."/>
            <person name="Ma Q."/>
            <person name="Ju M."/>
            <person name="Zhao R."/>
            <person name="Li G."/>
            <person name="Mu C."/>
            <person name="Tian Q."/>
            <person name="Mei H."/>
            <person name="Zhang T."/>
            <person name="Gao T."/>
            <person name="Zhang H."/>
        </authorList>
    </citation>
    <scope>NUCLEOTIDE SEQUENCE</scope>
    <source>
        <strain evidence="1">G02</strain>
    </source>
</reference>
<proteinExistence type="predicted"/>
<organism evidence="1">
    <name type="scientific">Sesamum radiatum</name>
    <name type="common">Black benniseed</name>
    <dbReference type="NCBI Taxonomy" id="300843"/>
    <lineage>
        <taxon>Eukaryota</taxon>
        <taxon>Viridiplantae</taxon>
        <taxon>Streptophyta</taxon>
        <taxon>Embryophyta</taxon>
        <taxon>Tracheophyta</taxon>
        <taxon>Spermatophyta</taxon>
        <taxon>Magnoliopsida</taxon>
        <taxon>eudicotyledons</taxon>
        <taxon>Gunneridae</taxon>
        <taxon>Pentapetalae</taxon>
        <taxon>asterids</taxon>
        <taxon>lamiids</taxon>
        <taxon>Lamiales</taxon>
        <taxon>Pedaliaceae</taxon>
        <taxon>Sesamum</taxon>
    </lineage>
</organism>
<accession>A0AAW2T6D0</accession>
<name>A0AAW2T6D0_SESRA</name>
<dbReference type="EMBL" id="JACGWJ010000009">
    <property type="protein sequence ID" value="KAL0400265.1"/>
    <property type="molecule type" value="Genomic_DNA"/>
</dbReference>